<feature type="compositionally biased region" description="Low complexity" evidence="1">
    <location>
        <begin position="402"/>
        <end position="414"/>
    </location>
</feature>
<feature type="compositionally biased region" description="Basic and acidic residues" evidence="1">
    <location>
        <begin position="190"/>
        <end position="204"/>
    </location>
</feature>
<dbReference type="Proteomes" id="UP001214603">
    <property type="component" value="Chromosome 5"/>
</dbReference>
<reference evidence="2" key="1">
    <citation type="submission" date="2023-03" db="EMBL/GenBank/DDBJ databases">
        <title>Mating type loci evolution in Malassezia.</title>
        <authorList>
            <person name="Coelho M.A."/>
        </authorList>
    </citation>
    <scope>NUCLEOTIDE SEQUENCE</scope>
    <source>
        <strain evidence="2">CBS 7876</strain>
    </source>
</reference>
<feature type="compositionally biased region" description="Acidic residues" evidence="1">
    <location>
        <begin position="30"/>
        <end position="49"/>
    </location>
</feature>
<feature type="region of interest" description="Disordered" evidence="1">
    <location>
        <begin position="219"/>
        <end position="238"/>
    </location>
</feature>
<evidence type="ECO:0000313" key="2">
    <source>
        <dbReference type="EMBL" id="WFD03636.1"/>
    </source>
</evidence>
<keyword evidence="3" id="KW-1185">Reference proteome</keyword>
<feature type="compositionally biased region" description="Polar residues" evidence="1">
    <location>
        <begin position="441"/>
        <end position="454"/>
    </location>
</feature>
<dbReference type="EMBL" id="CP119938">
    <property type="protein sequence ID" value="WFD03636.1"/>
    <property type="molecule type" value="Genomic_DNA"/>
</dbReference>
<feature type="region of interest" description="Disordered" evidence="1">
    <location>
        <begin position="177"/>
        <end position="208"/>
    </location>
</feature>
<feature type="compositionally biased region" description="Basic and acidic residues" evidence="1">
    <location>
        <begin position="534"/>
        <end position="553"/>
    </location>
</feature>
<feature type="compositionally biased region" description="Polar residues" evidence="1">
    <location>
        <begin position="224"/>
        <end position="234"/>
    </location>
</feature>
<name>A0AAF0IX20_9BASI</name>
<feature type="compositionally biased region" description="Low complexity" evidence="1">
    <location>
        <begin position="248"/>
        <end position="268"/>
    </location>
</feature>
<gene>
    <name evidence="2" type="ORF">MOBT1_002329</name>
</gene>
<evidence type="ECO:0000256" key="1">
    <source>
        <dbReference type="SAM" id="MobiDB-lite"/>
    </source>
</evidence>
<proteinExistence type="predicted"/>
<sequence length="640" mass="68424">MGGGQRPHGAGAYPRGPGKKAGLVPREDLVMEESVVESDHEEEAAAADADGDGVWDKAFCAVCDCLIETERGSDGEKEMDDSAWEALAVTTAPAYARSLQRKELHRPRAPPERRGSLFCSERCRRVDEARSERMSEFMQYVAPQARSESARRLSQPALPLSVSLRDIPVPTARSLATYSLGARPSPVSEEPPKNVSRDSFDASRKMPVAPVASPVMSNLARARQAQSTSPTNVLDSEVLMSPTQTSVLGVSAASVSSSSEPRSALSTSPLGLLPRGHSHHAEPSVSVATGARRSLSPRRAATADARGTPAVQALRRAKDGDEETRPGGRSLTGVFSSMLPRRNSDEQSAGAERARAPGDAPGARVRRSTEARGMRMGDAINARNLQQVPVEIRDWRPREGSGSDASSSAASGSKRSSDSRRRDRRRSRDVHVLPPLLCPPRTSSRYSSSAGTGRSSEDGLLATTPVHRPHSRQSGLHRSPHALGATLTPNPGEGLLSRSAGQSSSGAHTPVLGVPGTSPRRAGLGWSALTPVQQREEAEVRRAAGDAEAEERPASSASSGWRYTVPEGDPKMYPILQLPGADIHDLYSEYWQSPDALQQAMHRGTEPGADEVLARHMAQVRVKPGGASEGRRKSLFHFDG</sequence>
<dbReference type="AlphaFoldDB" id="A0AAF0IX20"/>
<feature type="region of interest" description="Disordered" evidence="1">
    <location>
        <begin position="1"/>
        <end position="49"/>
    </location>
</feature>
<organism evidence="2 3">
    <name type="scientific">Malassezia obtusa</name>
    <dbReference type="NCBI Taxonomy" id="76774"/>
    <lineage>
        <taxon>Eukaryota</taxon>
        <taxon>Fungi</taxon>
        <taxon>Dikarya</taxon>
        <taxon>Basidiomycota</taxon>
        <taxon>Ustilaginomycotina</taxon>
        <taxon>Malasseziomycetes</taxon>
        <taxon>Malasseziales</taxon>
        <taxon>Malasseziaceae</taxon>
        <taxon>Malassezia</taxon>
    </lineage>
</organism>
<feature type="compositionally biased region" description="Basic and acidic residues" evidence="1">
    <location>
        <begin position="316"/>
        <end position="326"/>
    </location>
</feature>
<protein>
    <submittedName>
        <fullName evidence="2">Uncharacterized protein</fullName>
    </submittedName>
</protein>
<feature type="compositionally biased region" description="Basic and acidic residues" evidence="1">
    <location>
        <begin position="391"/>
        <end position="401"/>
    </location>
</feature>
<accession>A0AAF0IX20</accession>
<feature type="region of interest" description="Disordered" evidence="1">
    <location>
        <begin position="248"/>
        <end position="565"/>
    </location>
</feature>
<evidence type="ECO:0000313" key="3">
    <source>
        <dbReference type="Proteomes" id="UP001214603"/>
    </source>
</evidence>